<keyword evidence="9" id="KW-1185">Reference proteome</keyword>
<gene>
    <name evidence="8" type="ORF">LIER_37459</name>
</gene>
<evidence type="ECO:0000313" key="8">
    <source>
        <dbReference type="EMBL" id="GAA0152265.1"/>
    </source>
</evidence>
<dbReference type="InterPro" id="IPR002156">
    <property type="entry name" value="RNaseH_domain"/>
</dbReference>
<dbReference type="PANTHER" id="PTHR48475:SF2">
    <property type="entry name" value="RIBONUCLEASE H"/>
    <property type="match status" value="1"/>
</dbReference>
<accession>A0AAV3PLW8</accession>
<evidence type="ECO:0000256" key="4">
    <source>
        <dbReference type="ARBA" id="ARBA00022759"/>
    </source>
</evidence>
<dbReference type="Proteomes" id="UP001454036">
    <property type="component" value="Unassembled WGS sequence"/>
</dbReference>
<keyword evidence="3" id="KW-0540">Nuclease</keyword>
<evidence type="ECO:0000256" key="2">
    <source>
        <dbReference type="ARBA" id="ARBA00022695"/>
    </source>
</evidence>
<proteinExistence type="predicted"/>
<dbReference type="PANTHER" id="PTHR48475">
    <property type="entry name" value="RIBONUCLEASE H"/>
    <property type="match status" value="1"/>
</dbReference>
<evidence type="ECO:0000259" key="7">
    <source>
        <dbReference type="PROSITE" id="PS50879"/>
    </source>
</evidence>
<dbReference type="Gene3D" id="3.30.420.10">
    <property type="entry name" value="Ribonuclease H-like superfamily/Ribonuclease H"/>
    <property type="match status" value="1"/>
</dbReference>
<evidence type="ECO:0000313" key="9">
    <source>
        <dbReference type="Proteomes" id="UP001454036"/>
    </source>
</evidence>
<keyword evidence="1" id="KW-0808">Transferase</keyword>
<reference evidence="8 9" key="1">
    <citation type="submission" date="2024-01" db="EMBL/GenBank/DDBJ databases">
        <title>The complete chloroplast genome sequence of Lithospermum erythrorhizon: insights into the phylogenetic relationship among Boraginaceae species and the maternal lineages of purple gromwells.</title>
        <authorList>
            <person name="Okada T."/>
            <person name="Watanabe K."/>
        </authorList>
    </citation>
    <scope>NUCLEOTIDE SEQUENCE [LARGE SCALE GENOMIC DNA]</scope>
</reference>
<sequence length="269" mass="29927">MEPPNSYKEVQKLTGCLAALNRLISKSGERNLLFFQKPEADVQGKLLSRPESGESLQLYLKISDVAVSSVLIRKIEGAQKPIYHVSHVLWGTEKSYPIIDKAAFALIISARKLKAYFESHPIQVVTDQPLKRVLTSPALSGRLTTWAIELNEFEISYIPRTTIKAYALAEFVIECTARAPPKVQTQSEEQQEEANEFEWSMHVDGARNDKGVGAGVLITGPQGVTMEYTLRFLFHTTNNEAEYETMIVGLKLVSSLNIAEVLVKGDSNS</sequence>
<dbReference type="InterPro" id="IPR012337">
    <property type="entry name" value="RNaseH-like_sf"/>
</dbReference>
<name>A0AAV3PLW8_LITER</name>
<dbReference type="PROSITE" id="PS50879">
    <property type="entry name" value="RNASE_H_1"/>
    <property type="match status" value="1"/>
</dbReference>
<dbReference type="Pfam" id="PF17917">
    <property type="entry name" value="RT_RNaseH"/>
    <property type="match status" value="1"/>
</dbReference>
<dbReference type="SUPFAM" id="SSF53098">
    <property type="entry name" value="Ribonuclease H-like"/>
    <property type="match status" value="1"/>
</dbReference>
<keyword evidence="4" id="KW-0255">Endonuclease</keyword>
<dbReference type="InterPro" id="IPR041373">
    <property type="entry name" value="RT_RNaseH"/>
</dbReference>
<evidence type="ECO:0000256" key="1">
    <source>
        <dbReference type="ARBA" id="ARBA00022679"/>
    </source>
</evidence>
<dbReference type="GO" id="GO:0004523">
    <property type="term" value="F:RNA-DNA hybrid ribonuclease activity"/>
    <property type="evidence" value="ECO:0007669"/>
    <property type="project" value="InterPro"/>
</dbReference>
<evidence type="ECO:0000256" key="6">
    <source>
        <dbReference type="ARBA" id="ARBA00022918"/>
    </source>
</evidence>
<dbReference type="GO" id="GO:0003964">
    <property type="term" value="F:RNA-directed DNA polymerase activity"/>
    <property type="evidence" value="ECO:0007669"/>
    <property type="project" value="UniProtKB-KW"/>
</dbReference>
<dbReference type="InterPro" id="IPR043502">
    <property type="entry name" value="DNA/RNA_pol_sf"/>
</dbReference>
<evidence type="ECO:0000256" key="3">
    <source>
        <dbReference type="ARBA" id="ARBA00022722"/>
    </source>
</evidence>
<dbReference type="EMBL" id="BAABME010018019">
    <property type="protein sequence ID" value="GAA0152265.1"/>
    <property type="molecule type" value="Genomic_DNA"/>
</dbReference>
<keyword evidence="6" id="KW-0695">RNA-directed DNA polymerase</keyword>
<evidence type="ECO:0000256" key="5">
    <source>
        <dbReference type="ARBA" id="ARBA00022801"/>
    </source>
</evidence>
<protein>
    <recommendedName>
        <fullName evidence="7">RNase H type-1 domain-containing protein</fullName>
    </recommendedName>
</protein>
<keyword evidence="5" id="KW-0378">Hydrolase</keyword>
<dbReference type="InterPro" id="IPR036397">
    <property type="entry name" value="RNaseH_sf"/>
</dbReference>
<dbReference type="SUPFAM" id="SSF56672">
    <property type="entry name" value="DNA/RNA polymerases"/>
    <property type="match status" value="1"/>
</dbReference>
<keyword evidence="2" id="KW-0548">Nucleotidyltransferase</keyword>
<feature type="domain" description="RNase H type-1" evidence="7">
    <location>
        <begin position="195"/>
        <end position="269"/>
    </location>
</feature>
<dbReference type="Pfam" id="PF13456">
    <property type="entry name" value="RVT_3"/>
    <property type="match status" value="1"/>
</dbReference>
<organism evidence="8 9">
    <name type="scientific">Lithospermum erythrorhizon</name>
    <name type="common">Purple gromwell</name>
    <name type="synonym">Lithospermum officinale var. erythrorhizon</name>
    <dbReference type="NCBI Taxonomy" id="34254"/>
    <lineage>
        <taxon>Eukaryota</taxon>
        <taxon>Viridiplantae</taxon>
        <taxon>Streptophyta</taxon>
        <taxon>Embryophyta</taxon>
        <taxon>Tracheophyta</taxon>
        <taxon>Spermatophyta</taxon>
        <taxon>Magnoliopsida</taxon>
        <taxon>eudicotyledons</taxon>
        <taxon>Gunneridae</taxon>
        <taxon>Pentapetalae</taxon>
        <taxon>asterids</taxon>
        <taxon>lamiids</taxon>
        <taxon>Boraginales</taxon>
        <taxon>Boraginaceae</taxon>
        <taxon>Boraginoideae</taxon>
        <taxon>Lithospermeae</taxon>
        <taxon>Lithospermum</taxon>
    </lineage>
</organism>
<dbReference type="AlphaFoldDB" id="A0AAV3PLW8"/>
<comment type="caution">
    <text evidence="8">The sequence shown here is derived from an EMBL/GenBank/DDBJ whole genome shotgun (WGS) entry which is preliminary data.</text>
</comment>
<dbReference type="GO" id="GO:0003676">
    <property type="term" value="F:nucleic acid binding"/>
    <property type="evidence" value="ECO:0007669"/>
    <property type="project" value="InterPro"/>
</dbReference>